<name>A0A7K1KJM0_9BACT</name>
<feature type="signal peptide" evidence="1">
    <location>
        <begin position="1"/>
        <end position="23"/>
    </location>
</feature>
<dbReference type="InterPro" id="IPR028082">
    <property type="entry name" value="Peripla_BP_I"/>
</dbReference>
<gene>
    <name evidence="2" type="ORF">GKC30_01225</name>
</gene>
<dbReference type="Gene3D" id="3.40.50.2300">
    <property type="match status" value="1"/>
</dbReference>
<keyword evidence="3" id="KW-1185">Reference proteome</keyword>
<feature type="chain" id="PRO_5029734517" description="Leucine-binding protein domain-containing protein" evidence="1">
    <location>
        <begin position="24"/>
        <end position="671"/>
    </location>
</feature>
<organism evidence="2 3">
    <name type="scientific">Pseudodesulfovibrio alkaliphilus</name>
    <dbReference type="NCBI Taxonomy" id="2661613"/>
    <lineage>
        <taxon>Bacteria</taxon>
        <taxon>Pseudomonadati</taxon>
        <taxon>Thermodesulfobacteriota</taxon>
        <taxon>Desulfovibrionia</taxon>
        <taxon>Desulfovibrionales</taxon>
        <taxon>Desulfovibrionaceae</taxon>
    </lineage>
</organism>
<keyword evidence="1" id="KW-0732">Signal</keyword>
<sequence>MPTMKIHTITPPFLRTFAMLALAALFLASCAPRLTVPSADLLSTPNLIVEADAAWERRNYEAAELYYAALLERPDLTPDALPKVYERLADSALRSGHNHQARIALETWANMDASVVRLRSWERLYLDTMAALNRGERLRNHLRWLLATSDLPWETRADAALWYGEYFRNRGDFDRSLETLAEFYAQAPSTADRAAMEAAYRATLQSLDNTRVIELSRAVTAEGQWRFPYVLVGFERGVRDASDKAAWSGIWRTMRTLAARGELVERAPLEQTLAALEARFGLPRVGVVLALPLSGPFGKMGAGILRGAGLAQWRLAQDAMDVDLRVINTDTPGWEARLAALPAHYSVVGGPLQVQNFRLLSEGAKGRRILDTRAVFAFLSSLGELTEGRDAWRFFSSRDDEVRSLVRLSVDQLNIKDLAIFYPEEAFGRTMAETFYREAAPLGARVRGMQSYPPRELKEWSRRVARLLKVPADFKDNKDAPLDPPDFGAVFLPDGWSQAQTLLPNFFFYEGDQLLYLGTSLWSRALDSARNIDEHYYRLAVCPGAWWEGSEGGRALQAALTGEGLGQADLWVALGYDFVRFAGKLGTLPAGWNPADVNERIASASSMDFSMAPISWDGQGVAMQEMYLFSPARNGKRLVNAATLADAIAKARERRERRLEAYEKRIEGGGR</sequence>
<comment type="caution">
    <text evidence="2">The sequence shown here is derived from an EMBL/GenBank/DDBJ whole genome shotgun (WGS) entry which is preliminary data.</text>
</comment>
<dbReference type="EMBL" id="WODC01000001">
    <property type="protein sequence ID" value="MUM76249.1"/>
    <property type="molecule type" value="Genomic_DNA"/>
</dbReference>
<protein>
    <recommendedName>
        <fullName evidence="4">Leucine-binding protein domain-containing protein</fullName>
    </recommendedName>
</protein>
<evidence type="ECO:0000313" key="3">
    <source>
        <dbReference type="Proteomes" id="UP000461162"/>
    </source>
</evidence>
<dbReference type="AlphaFoldDB" id="A0A7K1KJM0"/>
<evidence type="ECO:0000256" key="1">
    <source>
        <dbReference type="SAM" id="SignalP"/>
    </source>
</evidence>
<evidence type="ECO:0000313" key="2">
    <source>
        <dbReference type="EMBL" id="MUM76249.1"/>
    </source>
</evidence>
<dbReference type="PROSITE" id="PS51257">
    <property type="entry name" value="PROKAR_LIPOPROTEIN"/>
    <property type="match status" value="1"/>
</dbReference>
<reference evidence="2 3" key="1">
    <citation type="submission" date="2019-11" db="EMBL/GenBank/DDBJ databases">
        <title>Pseudodesulfovibrio alkaliphilus, sp. nov., an alkaliphilic sulfate-reducing bacteria from mud volcano of Taman peninsula, Russia.</title>
        <authorList>
            <person name="Frolova A."/>
            <person name="Merkel A.Y."/>
            <person name="Slobodkin A.I."/>
        </authorList>
    </citation>
    <scope>NUCLEOTIDE SEQUENCE [LARGE SCALE GENOMIC DNA]</scope>
    <source>
        <strain evidence="2 3">F-1</strain>
    </source>
</reference>
<accession>A0A7K1KJM0</accession>
<dbReference type="SUPFAM" id="SSF53822">
    <property type="entry name" value="Periplasmic binding protein-like I"/>
    <property type="match status" value="1"/>
</dbReference>
<proteinExistence type="predicted"/>
<evidence type="ECO:0008006" key="4">
    <source>
        <dbReference type="Google" id="ProtNLM"/>
    </source>
</evidence>
<dbReference type="Proteomes" id="UP000461162">
    <property type="component" value="Unassembled WGS sequence"/>
</dbReference>